<feature type="domain" description="Transcription factor DP C-terminal" evidence="8">
    <location>
        <begin position="273"/>
        <end position="396"/>
    </location>
</feature>
<dbReference type="GO" id="GO:0005667">
    <property type="term" value="C:transcription regulator complex"/>
    <property type="evidence" value="ECO:0007669"/>
    <property type="project" value="InterPro"/>
</dbReference>
<dbReference type="PANTHER" id="PTHR12548">
    <property type="entry name" value="TRANSCRIPTION FACTOR DP"/>
    <property type="match status" value="1"/>
</dbReference>
<name>A0AAU9IKC7_9CILI</name>
<dbReference type="EMBL" id="CAJZBQ010000005">
    <property type="protein sequence ID" value="CAG9312264.1"/>
    <property type="molecule type" value="Genomic_DNA"/>
</dbReference>
<dbReference type="SMART" id="SM01372">
    <property type="entry name" value="E2F_TDP"/>
    <property type="match status" value="1"/>
</dbReference>
<dbReference type="SUPFAM" id="SSF144074">
    <property type="entry name" value="E2F-DP heterodimerization region"/>
    <property type="match status" value="1"/>
</dbReference>
<dbReference type="Proteomes" id="UP001162131">
    <property type="component" value="Unassembled WGS sequence"/>
</dbReference>
<evidence type="ECO:0000256" key="3">
    <source>
        <dbReference type="ARBA" id="ARBA00023015"/>
    </source>
</evidence>
<evidence type="ECO:0000259" key="8">
    <source>
        <dbReference type="SMART" id="SM01138"/>
    </source>
</evidence>
<evidence type="ECO:0000313" key="11">
    <source>
        <dbReference type="Proteomes" id="UP001162131"/>
    </source>
</evidence>
<keyword evidence="4 7" id="KW-0238">DNA-binding</keyword>
<dbReference type="Pfam" id="PF02319">
    <property type="entry name" value="WHD_E2F_TDP"/>
    <property type="match status" value="1"/>
</dbReference>
<feature type="domain" description="E2F/DP family winged-helix DNA-binding" evidence="9">
    <location>
        <begin position="181"/>
        <end position="259"/>
    </location>
</feature>
<dbReference type="InterPro" id="IPR036390">
    <property type="entry name" value="WH_DNA-bd_sf"/>
</dbReference>
<dbReference type="GO" id="GO:0000981">
    <property type="term" value="F:DNA-binding transcription factor activity, RNA polymerase II-specific"/>
    <property type="evidence" value="ECO:0007669"/>
    <property type="project" value="TreeGrafter"/>
</dbReference>
<gene>
    <name evidence="10" type="ORF">BSTOLATCC_MIC5506</name>
</gene>
<evidence type="ECO:0000313" key="10">
    <source>
        <dbReference type="EMBL" id="CAG9312264.1"/>
    </source>
</evidence>
<evidence type="ECO:0000256" key="1">
    <source>
        <dbReference type="ARBA" id="ARBA00004123"/>
    </source>
</evidence>
<keyword evidence="11" id="KW-1185">Reference proteome</keyword>
<dbReference type="SUPFAM" id="SSF46785">
    <property type="entry name" value="Winged helix' DNA-binding domain"/>
    <property type="match status" value="1"/>
</dbReference>
<keyword evidence="6 7" id="KW-0539">Nucleus</keyword>
<evidence type="ECO:0000256" key="4">
    <source>
        <dbReference type="ARBA" id="ARBA00023125"/>
    </source>
</evidence>
<comment type="caution">
    <text evidence="10">The sequence shown here is derived from an EMBL/GenBank/DDBJ whole genome shotgun (WGS) entry which is preliminary data.</text>
</comment>
<keyword evidence="5 7" id="KW-0804">Transcription</keyword>
<dbReference type="GO" id="GO:0000977">
    <property type="term" value="F:RNA polymerase II transcription regulatory region sequence-specific DNA binding"/>
    <property type="evidence" value="ECO:0007669"/>
    <property type="project" value="TreeGrafter"/>
</dbReference>
<dbReference type="InterPro" id="IPR014889">
    <property type="entry name" value="Transc_factor_DP_C"/>
</dbReference>
<dbReference type="GO" id="GO:0051726">
    <property type="term" value="P:regulation of cell cycle"/>
    <property type="evidence" value="ECO:0007669"/>
    <property type="project" value="InterPro"/>
</dbReference>
<comment type="subcellular location">
    <subcellularLocation>
        <location evidence="1 7">Nucleus</location>
    </subcellularLocation>
</comment>
<dbReference type="InterPro" id="IPR015648">
    <property type="entry name" value="Transcrpt_fac_DP"/>
</dbReference>
<dbReference type="GO" id="GO:0005634">
    <property type="term" value="C:nucleus"/>
    <property type="evidence" value="ECO:0007669"/>
    <property type="project" value="UniProtKB-SubCell"/>
</dbReference>
<dbReference type="InterPro" id="IPR003316">
    <property type="entry name" value="E2F_WHTH_DNA-bd_dom"/>
</dbReference>
<evidence type="ECO:0000259" key="9">
    <source>
        <dbReference type="SMART" id="SM01372"/>
    </source>
</evidence>
<dbReference type="InterPro" id="IPR038168">
    <property type="entry name" value="TF_DP_C_sf"/>
</dbReference>
<dbReference type="InterPro" id="IPR037241">
    <property type="entry name" value="E2F-DP_heterodim"/>
</dbReference>
<accession>A0AAU9IKC7</accession>
<dbReference type="InterPro" id="IPR036388">
    <property type="entry name" value="WH-like_DNA-bd_sf"/>
</dbReference>
<evidence type="ECO:0000256" key="6">
    <source>
        <dbReference type="ARBA" id="ARBA00023242"/>
    </source>
</evidence>
<dbReference type="Gene3D" id="1.20.140.80">
    <property type="entry name" value="Transcription factor DP"/>
    <property type="match status" value="1"/>
</dbReference>
<dbReference type="Pfam" id="PF08781">
    <property type="entry name" value="DP"/>
    <property type="match status" value="1"/>
</dbReference>
<proteinExistence type="inferred from homology"/>
<protein>
    <recommendedName>
        <fullName evidence="12">E2F/DP family winged-helix DNA-binding domain-containing protein</fullName>
    </recommendedName>
</protein>
<comment type="similarity">
    <text evidence="2 7">Belongs to the E2F/DP family.</text>
</comment>
<evidence type="ECO:0000256" key="2">
    <source>
        <dbReference type="ARBA" id="ARBA00010940"/>
    </source>
</evidence>
<organism evidence="10 11">
    <name type="scientific">Blepharisma stoltei</name>
    <dbReference type="NCBI Taxonomy" id="1481888"/>
    <lineage>
        <taxon>Eukaryota</taxon>
        <taxon>Sar</taxon>
        <taxon>Alveolata</taxon>
        <taxon>Ciliophora</taxon>
        <taxon>Postciliodesmatophora</taxon>
        <taxon>Heterotrichea</taxon>
        <taxon>Heterotrichida</taxon>
        <taxon>Blepharismidae</taxon>
        <taxon>Blepharisma</taxon>
    </lineage>
</organism>
<dbReference type="AlphaFoldDB" id="A0AAU9IKC7"/>
<dbReference type="SMART" id="SM01138">
    <property type="entry name" value="DP"/>
    <property type="match status" value="1"/>
</dbReference>
<reference evidence="10" key="1">
    <citation type="submission" date="2021-09" db="EMBL/GenBank/DDBJ databases">
        <authorList>
            <consortium name="AG Swart"/>
            <person name="Singh M."/>
            <person name="Singh A."/>
            <person name="Seah K."/>
            <person name="Emmerich C."/>
        </authorList>
    </citation>
    <scope>NUCLEOTIDE SEQUENCE</scope>
    <source>
        <strain evidence="10">ATCC30299</strain>
    </source>
</reference>
<dbReference type="Gene3D" id="1.10.10.10">
    <property type="entry name" value="Winged helix-like DNA-binding domain superfamily/Winged helix DNA-binding domain"/>
    <property type="match status" value="1"/>
</dbReference>
<dbReference type="PANTHER" id="PTHR12548:SF9">
    <property type="entry name" value="TRANSCRIPTION FACTOR DP"/>
    <property type="match status" value="1"/>
</dbReference>
<evidence type="ECO:0000256" key="7">
    <source>
        <dbReference type="RuleBase" id="RU003796"/>
    </source>
</evidence>
<evidence type="ECO:0008006" key="12">
    <source>
        <dbReference type="Google" id="ProtNLM"/>
    </source>
</evidence>
<sequence>MDPSKYYPAHIKSLIKDLQNCSDPSEILKNYISHLSSDTSLFYIFLNLGYMPHQGTFNKSITANDVLSQVSSEYQDPIQNELESITPKSNQYSPTSWEISRGVKDEFLKTFYENRIYDISEPCELGLGNYDARETLDFEDNSLSSMWASNTCMTPVSTYKPIMMYTPDSPQLICSEQSTPRLNKGLRMLSVRVKDIISRNGFGSYKEVADELMNELGGREGFNIKRDEKNILRRVYDALNVLIASGILTKEGKRYYWKGLNRNIISDENINIKDCVDKTKKKVQAKKEALKELSNRYYSIKALINRNKKMLKSGNIIPFPFIIVGIEKEKLRNIQIESNNDNTEVILRSQKQYNYFGDSDILIKLKFQELALQNSDIPDEVCNLLGLKKPMKFVKKIIL</sequence>
<keyword evidence="3 7" id="KW-0805">Transcription regulation</keyword>
<evidence type="ECO:0000256" key="5">
    <source>
        <dbReference type="ARBA" id="ARBA00023163"/>
    </source>
</evidence>